<gene>
    <name evidence="1" type="ORF">IPZ78_06470</name>
</gene>
<reference evidence="1" key="1">
    <citation type="submission" date="2020-10" db="EMBL/GenBank/DDBJ databases">
        <authorList>
            <person name="Lu T."/>
            <person name="Wang Q."/>
            <person name="Han X."/>
        </authorList>
    </citation>
    <scope>NUCLEOTIDE SEQUENCE</scope>
    <source>
        <strain evidence="1">WQ 366</strain>
    </source>
</reference>
<keyword evidence="2" id="KW-1185">Reference proteome</keyword>
<organism evidence="1 2">
    <name type="scientific">Sphingobacterium bovistauri</name>
    <dbReference type="NCBI Taxonomy" id="2781959"/>
    <lineage>
        <taxon>Bacteria</taxon>
        <taxon>Pseudomonadati</taxon>
        <taxon>Bacteroidota</taxon>
        <taxon>Sphingobacteriia</taxon>
        <taxon>Sphingobacteriales</taxon>
        <taxon>Sphingobacteriaceae</taxon>
        <taxon>Sphingobacterium</taxon>
    </lineage>
</organism>
<dbReference type="EMBL" id="JADEYP010000009">
    <property type="protein sequence ID" value="MCA5004797.1"/>
    <property type="molecule type" value="Genomic_DNA"/>
</dbReference>
<accession>A0ABS7Z5H3</accession>
<evidence type="ECO:0000313" key="2">
    <source>
        <dbReference type="Proteomes" id="UP001165302"/>
    </source>
</evidence>
<evidence type="ECO:0000313" key="1">
    <source>
        <dbReference type="EMBL" id="MCA5004797.1"/>
    </source>
</evidence>
<dbReference type="RefSeq" id="WP_225552185.1">
    <property type="nucleotide sequence ID" value="NZ_JADEYP010000009.1"/>
</dbReference>
<name>A0ABS7Z5H3_9SPHI</name>
<protein>
    <submittedName>
        <fullName evidence="1">Uncharacterized protein</fullName>
    </submittedName>
</protein>
<sequence>MHHVEYENSYIVLLKEEEILNPFAVLKETFQEFSTATQIQNELYEIMTLAVRKNYWMTYESPLILYKKYKKLIRLIEAGWLIEKIRPDLDLLKKLSKPYKEIQVNTSKDSNQRQYDSLTNAYQTLISVYNSEPLFLLKNDLYNLLFEGLMPTAVHYTYEFEGYMARAVEQINELIISLHNIYNYEKDKILSDLDIEILSKERDEFIKRDTVYNYNGGYYDLYSYSIKEDVINAVAISKEILFTKNFWKFHGNPGNILHYYHDFLFILDCYSTHYKYILRKGIDINTKWKYPKEKREELFSKGYKWIKRPWKYLHNQFQKKSIYEWREFLELCLEDVLSNQQIGYRVDFDHNEMLDFIVALLFLQEISDYEPEI</sequence>
<proteinExistence type="predicted"/>
<dbReference type="Proteomes" id="UP001165302">
    <property type="component" value="Unassembled WGS sequence"/>
</dbReference>
<comment type="caution">
    <text evidence="1">The sequence shown here is derived from an EMBL/GenBank/DDBJ whole genome shotgun (WGS) entry which is preliminary data.</text>
</comment>